<sequence length="61" mass="7173">MYQFYEIVGSEKPIYVTKPEGYLSYEEVPNGDLVNYEEIAYLEIVENGVKLYEPLYVREGE</sequence>
<comment type="caution">
    <text evidence="1">The sequence shown here is derived from an EMBL/GenBank/DDBJ whole genome shotgun (WGS) entry which is preliminary data.</text>
</comment>
<proteinExistence type="predicted"/>
<evidence type="ECO:0000313" key="2">
    <source>
        <dbReference type="Proteomes" id="UP000003094"/>
    </source>
</evidence>
<protein>
    <submittedName>
        <fullName evidence="1">Uncharacterized protein</fullName>
    </submittedName>
</protein>
<dbReference type="EMBL" id="ADHJ01000041">
    <property type="protein sequence ID" value="EFU39365.1"/>
    <property type="molecule type" value="Genomic_DNA"/>
</dbReference>
<dbReference type="Proteomes" id="UP000003094">
    <property type="component" value="Unassembled WGS sequence"/>
</dbReference>
<name>A0A2R9SPR5_9BACL</name>
<accession>A0A2R9SPR5</accession>
<evidence type="ECO:0000313" key="1">
    <source>
        <dbReference type="EMBL" id="EFU39365.1"/>
    </source>
</evidence>
<dbReference type="AlphaFoldDB" id="A0A2R9SPR5"/>
<dbReference type="RefSeq" id="WP_006211841.1">
    <property type="nucleotide sequence ID" value="NZ_ADHJ01000041.1"/>
</dbReference>
<reference evidence="1 2" key="1">
    <citation type="journal article" date="2010" name="BMC Genomics">
        <title>Genome sequence of the pattern forming Paenibacillus vortex bacterium reveals potential for thriving in complex environments.</title>
        <authorList>
            <person name="Sirota-Madi A."/>
            <person name="Olender T."/>
            <person name="Helman Y."/>
            <person name="Ingham C."/>
            <person name="Brainis I."/>
            <person name="Roth D."/>
            <person name="Hagi E."/>
            <person name="Brodsky L."/>
            <person name="Leshkowitz D."/>
            <person name="Galatenko V."/>
            <person name="Nikolaev V."/>
            <person name="Mugasimangalam R.C."/>
            <person name="Bransburg-Zabary S."/>
            <person name="Gutnick D.L."/>
            <person name="Lancet D."/>
            <person name="Ben-Jacob E."/>
        </authorList>
    </citation>
    <scope>NUCLEOTIDE SEQUENCE [LARGE SCALE GENOMIC DNA]</scope>
    <source>
        <strain evidence="1 2">V453</strain>
    </source>
</reference>
<gene>
    <name evidence="1" type="ORF">PVOR_25458</name>
</gene>
<dbReference type="KEGG" id="pvo:PVOR_25458"/>
<organism evidence="1 2">
    <name type="scientific">Paenibacillus vortex V453</name>
    <dbReference type="NCBI Taxonomy" id="715225"/>
    <lineage>
        <taxon>Bacteria</taxon>
        <taxon>Bacillati</taxon>
        <taxon>Bacillota</taxon>
        <taxon>Bacilli</taxon>
        <taxon>Bacillales</taxon>
        <taxon>Paenibacillaceae</taxon>
        <taxon>Paenibacillus</taxon>
    </lineage>
</organism>
<keyword evidence="2" id="KW-1185">Reference proteome</keyword>